<evidence type="ECO:0000256" key="1">
    <source>
        <dbReference type="SAM" id="Coils"/>
    </source>
</evidence>
<dbReference type="Pfam" id="PF13296">
    <property type="entry name" value="T6SS_Vgr"/>
    <property type="match status" value="1"/>
</dbReference>
<accession>A0A1U9URY4</accession>
<dbReference type="KEGG" id="cuh:BJN34_13545"/>
<dbReference type="Gene3D" id="4.10.220.110">
    <property type="match status" value="1"/>
</dbReference>
<dbReference type="InterPro" id="IPR018769">
    <property type="entry name" value="VgrG2_DUF2345"/>
</dbReference>
<dbReference type="OrthoDB" id="1907165at2"/>
<evidence type="ECO:0000313" key="6">
    <source>
        <dbReference type="Proteomes" id="UP000189627"/>
    </source>
</evidence>
<feature type="region of interest" description="Disordered" evidence="2">
    <location>
        <begin position="746"/>
        <end position="777"/>
    </location>
</feature>
<dbReference type="Gene3D" id="2.40.50.230">
    <property type="entry name" value="Gp5 N-terminal domain"/>
    <property type="match status" value="1"/>
</dbReference>
<dbReference type="SUPFAM" id="SSF69279">
    <property type="entry name" value="Phage tail proteins"/>
    <property type="match status" value="2"/>
</dbReference>
<name>A0A1U9URY4_CUPNE</name>
<dbReference type="Proteomes" id="UP000189627">
    <property type="component" value="Chromosome 1"/>
</dbReference>
<gene>
    <name evidence="5" type="ORF">BJN34_13545</name>
</gene>
<feature type="domain" description="Putative type VI secretion system Rhs element associated Vgr" evidence="4">
    <location>
        <begin position="483"/>
        <end position="585"/>
    </location>
</feature>
<keyword evidence="1" id="KW-0175">Coiled coil</keyword>
<proteinExistence type="predicted"/>
<dbReference type="AlphaFoldDB" id="A0A1U9URY4"/>
<evidence type="ECO:0000256" key="2">
    <source>
        <dbReference type="SAM" id="MobiDB-lite"/>
    </source>
</evidence>
<dbReference type="NCBIfam" id="TIGR01646">
    <property type="entry name" value="vgr_GE"/>
    <property type="match status" value="1"/>
</dbReference>
<reference evidence="6" key="1">
    <citation type="submission" date="2017-02" db="EMBL/GenBank/DDBJ databases">
        <title>Complete genome sequence of Cupriavidus necator strain NH9, a 3-chlorobenzoate degrader.</title>
        <authorList>
            <person name="Moriuchi R."/>
            <person name="Dohra H."/>
            <person name="Ogawa N."/>
        </authorList>
    </citation>
    <scope>NUCLEOTIDE SEQUENCE [LARGE SCALE GENOMIC DNA]</scope>
    <source>
        <strain evidence="6">NH9</strain>
    </source>
</reference>
<evidence type="ECO:0000313" key="5">
    <source>
        <dbReference type="EMBL" id="AQV94905.1"/>
    </source>
</evidence>
<dbReference type="Pfam" id="PF05954">
    <property type="entry name" value="Phage_GPD"/>
    <property type="match status" value="1"/>
</dbReference>
<dbReference type="Pfam" id="PF10106">
    <property type="entry name" value="DUF2345"/>
    <property type="match status" value="1"/>
</dbReference>
<sequence>MADLMDAAKKYGGAAVGMLTGRQSYFLEVPGTASAVALCVVSFEAVERMGHPYTVTIQLTHPLALDRADYLGKAATFLIDPADGTEPRKFAGCITHLSQTRQTHDFCGYEIVVEPLVARLKLTCASRIYQHKTAPQIIEAILRRHDLRGHQFAFKTRRNYSQHPFRMQHQMDDWSYIRLLMEQEGLYCYFAPGKFGEMVVFGDDIDHYIYQPELRVNYRETAGLESGQEAVSSLKTHAKTIPGSFLVADFNPDKAWERPTGEANIARKEKTTYGQSYVYGTHHLDFEGARWEAQLRHEAKFAEQLIYAGESNVLALCPARILRMDLALPDAPDGQVITEVIHSGGRDATYRNTYQAIPSDRRYRLPMDEANWPRIHGTLSARITSPGQYKYAYLTQEGRYVVRFDLDFEEWPNGGESVPLAFAKPFAGANQTGFHFPLIDGTYVDVAFRDGNPNKPYIAHVQHNSQHQDLITNQGRWLSRNVIRTQSDNKFEAEDWEGQEHVKFSTEHSGKSQLTLGHIVNGKHQKRGEGFELRTDAQGAVRAGGGLLLSADIQKQANGKQNDTSAAQSQLESVQAQARTLADAARLAKAEIADLQAENAWLKSSVHELKEAVLLLSAPKGIAVATPDRVSVGAGKDVNLATGAGFAVSALKTIVMAAGDALSLFAHNLGIKLLAARGKVLIQAQSDELAMSSLKDLTITSTDGKLILSADKEVWIGAGGSFIRIDACRIEQVTPGDMKEKALAWQRQAPGPQVRKTALPYSTDLPDTGSHSSRFSG</sequence>
<feature type="domain" description="DUF2345" evidence="3">
    <location>
        <begin position="604"/>
        <end position="750"/>
    </location>
</feature>
<dbReference type="Gene3D" id="2.30.110.50">
    <property type="match status" value="1"/>
</dbReference>
<feature type="coiled-coil region" evidence="1">
    <location>
        <begin position="571"/>
        <end position="612"/>
    </location>
</feature>
<dbReference type="RefSeq" id="WP_078197069.1">
    <property type="nucleotide sequence ID" value="NZ_CP017757.2"/>
</dbReference>
<evidence type="ECO:0000259" key="4">
    <source>
        <dbReference type="Pfam" id="PF13296"/>
    </source>
</evidence>
<dbReference type="SUPFAM" id="SSF69255">
    <property type="entry name" value="gp5 N-terminal domain-like"/>
    <property type="match status" value="1"/>
</dbReference>
<dbReference type="EMBL" id="CP017757">
    <property type="protein sequence ID" value="AQV94905.1"/>
    <property type="molecule type" value="Genomic_DNA"/>
</dbReference>
<dbReference type="InterPro" id="IPR037026">
    <property type="entry name" value="Vgr_OB-fold_dom_sf"/>
</dbReference>
<protein>
    <submittedName>
        <fullName evidence="5">Type IV secretion protein Rhs</fullName>
    </submittedName>
</protein>
<dbReference type="InterPro" id="IPR006533">
    <property type="entry name" value="T6SS_Vgr_RhsGE"/>
</dbReference>
<organism evidence="5 6">
    <name type="scientific">Cupriavidus necator</name>
    <name type="common">Alcaligenes eutrophus</name>
    <name type="synonym">Ralstonia eutropha</name>
    <dbReference type="NCBI Taxonomy" id="106590"/>
    <lineage>
        <taxon>Bacteria</taxon>
        <taxon>Pseudomonadati</taxon>
        <taxon>Pseudomonadota</taxon>
        <taxon>Betaproteobacteria</taxon>
        <taxon>Burkholderiales</taxon>
        <taxon>Burkholderiaceae</taxon>
        <taxon>Cupriavidus</taxon>
    </lineage>
</organism>
<evidence type="ECO:0000259" key="3">
    <source>
        <dbReference type="Pfam" id="PF10106"/>
    </source>
</evidence>
<dbReference type="InterPro" id="IPR028244">
    <property type="entry name" value="T6SS_Rhs_Vgr_dom"/>
</dbReference>
<dbReference type="Gene3D" id="3.55.50.10">
    <property type="entry name" value="Baseplate protein-like domains"/>
    <property type="match status" value="1"/>
</dbReference>